<gene>
    <name evidence="3" type="ORF">C273_02463</name>
</gene>
<reference evidence="3 4" key="1">
    <citation type="journal article" date="2013" name="Genome Announc.">
        <title>Genome Sequence of Staphylococcus massiliensis Strain S46, Isolated from the Surface of Healthy Human Skin.</title>
        <authorList>
            <person name="Srivastav R."/>
            <person name="Singh A."/>
            <person name="Jangir P.K."/>
            <person name="Kumari C."/>
            <person name="Muduli S."/>
            <person name="Sharma R."/>
        </authorList>
    </citation>
    <scope>NUCLEOTIDE SEQUENCE [LARGE SCALE GENOMIC DNA]</scope>
    <source>
        <strain evidence="3 4">S46</strain>
    </source>
</reference>
<feature type="domain" description="DUF4352" evidence="2">
    <location>
        <begin position="49"/>
        <end position="160"/>
    </location>
</feature>
<sequence>MFGCGGCLGLLIILGILFGACTNSVVNEVDKSVNEEGTLDKDKDTKVKKVGETTEVDDIEFTLDGATYTDERNEFAEVEADKVLKVDMTIKNGSDEEIPVGSDVKVYADGKQVKTYPINDSLIDSLSPGRSISGSEGFAINGNPKKIELEFQPLMSFSNKRYVYEVNPQ</sequence>
<dbReference type="InterPro" id="IPR029050">
    <property type="entry name" value="Immunoprotect_excell_Ig-like"/>
</dbReference>
<protein>
    <recommendedName>
        <fullName evidence="2">DUF4352 domain-containing protein</fullName>
    </recommendedName>
</protein>
<dbReference type="eggNOG" id="ENOG50338UP">
    <property type="taxonomic scope" value="Bacteria"/>
</dbReference>
<dbReference type="Pfam" id="PF11611">
    <property type="entry name" value="DUF4352"/>
    <property type="match status" value="1"/>
</dbReference>
<comment type="caution">
    <text evidence="3">The sequence shown here is derived from an EMBL/GenBank/DDBJ whole genome shotgun (WGS) entry which is preliminary data.</text>
</comment>
<evidence type="ECO:0000313" key="3">
    <source>
        <dbReference type="EMBL" id="EKU50095.1"/>
    </source>
</evidence>
<dbReference type="Gene3D" id="2.60.40.1240">
    <property type="match status" value="1"/>
</dbReference>
<evidence type="ECO:0000259" key="2">
    <source>
        <dbReference type="Pfam" id="PF11611"/>
    </source>
</evidence>
<dbReference type="InterPro" id="IPR029051">
    <property type="entry name" value="DUF4352"/>
</dbReference>
<dbReference type="PATRIC" id="fig|1229783.3.peg.499"/>
<keyword evidence="4" id="KW-1185">Reference proteome</keyword>
<name>K9B8J5_9STAP</name>
<dbReference type="EMBL" id="AMSQ01000003">
    <property type="protein sequence ID" value="EKU50095.1"/>
    <property type="molecule type" value="Genomic_DNA"/>
</dbReference>
<keyword evidence="1" id="KW-0732">Signal</keyword>
<dbReference type="AlphaFoldDB" id="K9B8J5"/>
<dbReference type="OrthoDB" id="2389281at2"/>
<dbReference type="STRING" id="1229783.C273_02463"/>
<accession>K9B8J5</accession>
<organism evidence="3 4">
    <name type="scientific">Staphylococcus massiliensis S46</name>
    <dbReference type="NCBI Taxonomy" id="1229783"/>
    <lineage>
        <taxon>Bacteria</taxon>
        <taxon>Bacillati</taxon>
        <taxon>Bacillota</taxon>
        <taxon>Bacilli</taxon>
        <taxon>Bacillales</taxon>
        <taxon>Staphylococcaceae</taxon>
        <taxon>Staphylococcus</taxon>
    </lineage>
</organism>
<dbReference type="RefSeq" id="WP_009382320.1">
    <property type="nucleotide sequence ID" value="NZ_AMSQ01000003.1"/>
</dbReference>
<proteinExistence type="predicted"/>
<dbReference type="Proteomes" id="UP000009885">
    <property type="component" value="Unassembled WGS sequence"/>
</dbReference>
<evidence type="ECO:0000313" key="4">
    <source>
        <dbReference type="Proteomes" id="UP000009885"/>
    </source>
</evidence>
<evidence type="ECO:0000256" key="1">
    <source>
        <dbReference type="ARBA" id="ARBA00022729"/>
    </source>
</evidence>